<sequence>MESQQCLPGNPFCEEEASYKRRLIFTAIPGSMHGRLLVKPNMNKSLAVAIAANRHQSSSSSLSPSGHHRVMQTNITFTFELCHTIGMEWSEVAISWVNDKFHNLKTLPLQSPKKIFERLHAVIMNEVKNVAMDEIKLLLRLK</sequence>
<keyword evidence="2" id="KW-1185">Reference proteome</keyword>
<dbReference type="Proteomes" id="UP001054945">
    <property type="component" value="Unassembled WGS sequence"/>
</dbReference>
<name>A0AAV4T8J5_CAEEX</name>
<reference evidence="1 2" key="1">
    <citation type="submission" date="2021-06" db="EMBL/GenBank/DDBJ databases">
        <title>Caerostris extrusa draft genome.</title>
        <authorList>
            <person name="Kono N."/>
            <person name="Arakawa K."/>
        </authorList>
    </citation>
    <scope>NUCLEOTIDE SEQUENCE [LARGE SCALE GENOMIC DNA]</scope>
</reference>
<organism evidence="1 2">
    <name type="scientific">Caerostris extrusa</name>
    <name type="common">Bark spider</name>
    <name type="synonym">Caerostris bankana</name>
    <dbReference type="NCBI Taxonomy" id="172846"/>
    <lineage>
        <taxon>Eukaryota</taxon>
        <taxon>Metazoa</taxon>
        <taxon>Ecdysozoa</taxon>
        <taxon>Arthropoda</taxon>
        <taxon>Chelicerata</taxon>
        <taxon>Arachnida</taxon>
        <taxon>Araneae</taxon>
        <taxon>Araneomorphae</taxon>
        <taxon>Entelegynae</taxon>
        <taxon>Araneoidea</taxon>
        <taxon>Araneidae</taxon>
        <taxon>Caerostris</taxon>
    </lineage>
</organism>
<protein>
    <submittedName>
        <fullName evidence="1">Uncharacterized protein</fullName>
    </submittedName>
</protein>
<gene>
    <name evidence="1" type="ORF">CEXT_474791</name>
</gene>
<comment type="caution">
    <text evidence="1">The sequence shown here is derived from an EMBL/GenBank/DDBJ whole genome shotgun (WGS) entry which is preliminary data.</text>
</comment>
<evidence type="ECO:0000313" key="1">
    <source>
        <dbReference type="EMBL" id="GIY42415.1"/>
    </source>
</evidence>
<dbReference type="AlphaFoldDB" id="A0AAV4T8J5"/>
<proteinExistence type="predicted"/>
<dbReference type="EMBL" id="BPLR01010846">
    <property type="protein sequence ID" value="GIY42415.1"/>
    <property type="molecule type" value="Genomic_DNA"/>
</dbReference>
<accession>A0AAV4T8J5</accession>
<evidence type="ECO:0000313" key="2">
    <source>
        <dbReference type="Proteomes" id="UP001054945"/>
    </source>
</evidence>